<reference evidence="1 2" key="1">
    <citation type="submission" date="2016-06" db="EMBL/GenBank/DDBJ databases">
        <title>Draft genome of Moraxella lacunata CCUG 57757A.</title>
        <authorList>
            <person name="Salva-Serra F."/>
            <person name="Engstrom-Jakobsson H."/>
            <person name="Thorell K."/>
            <person name="Gonzales-Siles L."/>
            <person name="Karlsson R."/>
            <person name="Boulund F."/>
            <person name="Engstrand L."/>
            <person name="Kristiansson E."/>
            <person name="Moore E."/>
        </authorList>
    </citation>
    <scope>NUCLEOTIDE SEQUENCE [LARGE SCALE GENOMIC DNA]</scope>
    <source>
        <strain evidence="1 2">CCUG 57757A</strain>
    </source>
</reference>
<comment type="caution">
    <text evidence="1">The sequence shown here is derived from an EMBL/GenBank/DDBJ whole genome shotgun (WGS) entry which is preliminary data.</text>
</comment>
<proteinExistence type="predicted"/>
<organism evidence="1 2">
    <name type="scientific">Moraxella lacunata</name>
    <dbReference type="NCBI Taxonomy" id="477"/>
    <lineage>
        <taxon>Bacteria</taxon>
        <taxon>Pseudomonadati</taxon>
        <taxon>Pseudomonadota</taxon>
        <taxon>Gammaproteobacteria</taxon>
        <taxon>Moraxellales</taxon>
        <taxon>Moraxellaceae</taxon>
        <taxon>Moraxella</taxon>
    </lineage>
</organism>
<evidence type="ECO:0000313" key="1">
    <source>
        <dbReference type="EMBL" id="OBX64724.1"/>
    </source>
</evidence>
<accession>A0A1B8Q549</accession>
<name>A0A1B8Q549_MORLA</name>
<dbReference type="Proteomes" id="UP000092607">
    <property type="component" value="Unassembled WGS sequence"/>
</dbReference>
<dbReference type="GO" id="GO:0003690">
    <property type="term" value="F:double-stranded DNA binding"/>
    <property type="evidence" value="ECO:0007669"/>
    <property type="project" value="InterPro"/>
</dbReference>
<evidence type="ECO:0000313" key="2">
    <source>
        <dbReference type="Proteomes" id="UP000092607"/>
    </source>
</evidence>
<sequence length="165" mass="18465">MTTKPQLKSCQNLDEVQSVIALIGEHEREITRLSTAMNDEIALITEKYASQISPLKLSIDELSAKIQIWCEANRAILLKDGSKTANLITGEVSWRQCPPSIRVRGADDVIARLERFGLDRFVRVKKTVNKEAIGEEPTAVADIEGITVMQGVEEFKITPFEIRVK</sequence>
<gene>
    <name evidence="1" type="ORF">A9309_04255</name>
</gene>
<dbReference type="Gene3D" id="1.20.5.170">
    <property type="match status" value="1"/>
</dbReference>
<dbReference type="SUPFAM" id="SSF161266">
    <property type="entry name" value="Gam-like"/>
    <property type="match status" value="1"/>
</dbReference>
<dbReference type="AlphaFoldDB" id="A0A1B8Q549"/>
<dbReference type="Pfam" id="PF07352">
    <property type="entry name" value="Phage_Mu_Gam"/>
    <property type="match status" value="1"/>
</dbReference>
<dbReference type="GO" id="GO:0042262">
    <property type="term" value="P:DNA protection"/>
    <property type="evidence" value="ECO:0007669"/>
    <property type="project" value="InterPro"/>
</dbReference>
<dbReference type="RefSeq" id="WP_065255184.1">
    <property type="nucleotide sequence ID" value="NZ_JARDJM010000006.1"/>
</dbReference>
<dbReference type="InterPro" id="IPR009951">
    <property type="entry name" value="Host-nuc_inhib_Gam"/>
</dbReference>
<protein>
    <submittedName>
        <fullName evidence="1">Host-nuclease inhibitor protein Gam</fullName>
    </submittedName>
</protein>
<dbReference type="EMBL" id="LZMS01000040">
    <property type="protein sequence ID" value="OBX64724.1"/>
    <property type="molecule type" value="Genomic_DNA"/>
</dbReference>
<dbReference type="OrthoDB" id="8141487at2"/>